<dbReference type="RefSeq" id="WP_259313141.1">
    <property type="nucleotide sequence ID" value="NZ_CP087164.1"/>
</dbReference>
<organism evidence="2 3">
    <name type="scientific">Capillimicrobium parvum</name>
    <dbReference type="NCBI Taxonomy" id="2884022"/>
    <lineage>
        <taxon>Bacteria</taxon>
        <taxon>Bacillati</taxon>
        <taxon>Actinomycetota</taxon>
        <taxon>Thermoleophilia</taxon>
        <taxon>Solirubrobacterales</taxon>
        <taxon>Capillimicrobiaceae</taxon>
        <taxon>Capillimicrobium</taxon>
    </lineage>
</organism>
<evidence type="ECO:0000256" key="1">
    <source>
        <dbReference type="ARBA" id="ARBA00022679"/>
    </source>
</evidence>
<dbReference type="AlphaFoldDB" id="A0A9E7C6T5"/>
<dbReference type="Pfam" id="PF02515">
    <property type="entry name" value="CoA_transf_3"/>
    <property type="match status" value="1"/>
</dbReference>
<keyword evidence="3" id="KW-1185">Reference proteome</keyword>
<dbReference type="InterPro" id="IPR003673">
    <property type="entry name" value="CoA-Trfase_fam_III"/>
</dbReference>
<dbReference type="InterPro" id="IPR023606">
    <property type="entry name" value="CoA-Trfase_III_dom_1_sf"/>
</dbReference>
<protein>
    <submittedName>
        <fullName evidence="2">Acetyl-CoA:oxalate CoA-transferase</fullName>
        <ecNumber evidence="2">2.8.3.19</ecNumber>
    </submittedName>
</protein>
<dbReference type="GO" id="GO:0008410">
    <property type="term" value="F:CoA-transferase activity"/>
    <property type="evidence" value="ECO:0007669"/>
    <property type="project" value="TreeGrafter"/>
</dbReference>
<sequence length="398" mass="43780">MTLPLADVRVIAVEQYGAGPWGTLQLADLGAEIIKIEDPASHGDVGRYVPPYAADEDSLFFETFNRNKKSVSLDLRTPRGREVFERLVAGADAVYSNLRGDQPAKLRLTYDDLRDVNPRIVCCSLSGFGMTGPRAGEAGYDYIMQAMAGWMSMTGDPDGPPTKSGLSLVDLSGGYVSAIALLAGLWRARRDGVGCDCDISLFETALHQLMYIGTWAATEGYRPRRMPESAHPSIVPFQAFATADGWLTVACAKQKFWEMLARALDHEELLDDPRFADFAGRNEHREELLPVLREAFARRTTDEWLEVLAAAGVPHGPIYEVGEALEDPHVHARDDVVEIPHPRFGTVRQLASPLRLSGEPNPLDRAPFRGEHTDEVLRELAGYSDDEIAELRAGGTFG</sequence>
<dbReference type="EMBL" id="CP087164">
    <property type="protein sequence ID" value="UGS39134.1"/>
    <property type="molecule type" value="Genomic_DNA"/>
</dbReference>
<evidence type="ECO:0000313" key="2">
    <source>
        <dbReference type="EMBL" id="UGS39134.1"/>
    </source>
</evidence>
<dbReference type="PANTHER" id="PTHR48207">
    <property type="entry name" value="SUCCINATE--HYDROXYMETHYLGLUTARATE COA-TRANSFERASE"/>
    <property type="match status" value="1"/>
</dbReference>
<dbReference type="KEGG" id="sbae:DSM104329_05566"/>
<dbReference type="Gene3D" id="3.30.1540.10">
    <property type="entry name" value="formyl-coa transferase, domain 3"/>
    <property type="match status" value="1"/>
</dbReference>
<dbReference type="InterPro" id="IPR044855">
    <property type="entry name" value="CoA-Trfase_III_dom3_sf"/>
</dbReference>
<proteinExistence type="predicted"/>
<dbReference type="SUPFAM" id="SSF89796">
    <property type="entry name" value="CoA-transferase family III (CaiB/BaiF)"/>
    <property type="match status" value="1"/>
</dbReference>
<gene>
    <name evidence="2" type="primary">uctC_5</name>
    <name evidence="2" type="ORF">DSM104329_05566</name>
</gene>
<dbReference type="Proteomes" id="UP001162834">
    <property type="component" value="Chromosome"/>
</dbReference>
<dbReference type="Gene3D" id="3.40.50.10540">
    <property type="entry name" value="Crotonobetainyl-coa:carnitine coa-transferase, domain 1"/>
    <property type="match status" value="1"/>
</dbReference>
<dbReference type="PANTHER" id="PTHR48207:SF3">
    <property type="entry name" value="SUCCINATE--HYDROXYMETHYLGLUTARATE COA-TRANSFERASE"/>
    <property type="match status" value="1"/>
</dbReference>
<dbReference type="InterPro" id="IPR050483">
    <property type="entry name" value="CoA-transferase_III_domain"/>
</dbReference>
<keyword evidence="1 2" id="KW-0808">Transferase</keyword>
<dbReference type="EC" id="2.8.3.19" evidence="2"/>
<name>A0A9E7C6T5_9ACTN</name>
<evidence type="ECO:0000313" key="3">
    <source>
        <dbReference type="Proteomes" id="UP001162834"/>
    </source>
</evidence>
<accession>A0A9E7C6T5</accession>
<reference evidence="2" key="1">
    <citation type="journal article" date="2022" name="Int. J. Syst. Evol. Microbiol.">
        <title>Pseudomonas aegrilactucae sp. nov. and Pseudomonas morbosilactucae sp. nov., pathogens causing bacterial rot of lettuce in Japan.</title>
        <authorList>
            <person name="Sawada H."/>
            <person name="Fujikawa T."/>
            <person name="Satou M."/>
        </authorList>
    </citation>
    <scope>NUCLEOTIDE SEQUENCE</scope>
    <source>
        <strain evidence="2">0166_1</strain>
    </source>
</reference>